<feature type="region of interest" description="Disordered" evidence="2">
    <location>
        <begin position="1"/>
        <end position="26"/>
    </location>
</feature>
<comment type="caution">
    <text evidence="3">The sequence shown here is derived from an EMBL/GenBank/DDBJ whole genome shotgun (WGS) entry which is preliminary data.</text>
</comment>
<evidence type="ECO:0000256" key="1">
    <source>
        <dbReference type="ARBA" id="ARBA00010954"/>
    </source>
</evidence>
<feature type="region of interest" description="Disordered" evidence="2">
    <location>
        <begin position="57"/>
        <end position="92"/>
    </location>
</feature>
<feature type="compositionally biased region" description="Low complexity" evidence="2">
    <location>
        <begin position="298"/>
        <end position="309"/>
    </location>
</feature>
<reference evidence="3 4" key="1">
    <citation type="journal article" date="2021" name="Sci. Rep.">
        <title>Genome sequencing of the multicellular alga Astrephomene provides insights into convergent evolution of germ-soma differentiation.</title>
        <authorList>
            <person name="Yamashita S."/>
            <person name="Yamamoto K."/>
            <person name="Matsuzaki R."/>
            <person name="Suzuki S."/>
            <person name="Yamaguchi H."/>
            <person name="Hirooka S."/>
            <person name="Minakuchi Y."/>
            <person name="Miyagishima S."/>
            <person name="Kawachi M."/>
            <person name="Toyoda A."/>
            <person name="Nozaki H."/>
        </authorList>
    </citation>
    <scope>NUCLEOTIDE SEQUENCE [LARGE SCALE GENOMIC DNA]</scope>
    <source>
        <strain evidence="3 4">NIES-4017</strain>
    </source>
</reference>
<evidence type="ECO:0000313" key="4">
    <source>
        <dbReference type="Proteomes" id="UP001054857"/>
    </source>
</evidence>
<comment type="similarity">
    <text evidence="1">Belongs to the TCP11 family.</text>
</comment>
<dbReference type="InterPro" id="IPR008862">
    <property type="entry name" value="Tcp11"/>
</dbReference>
<protein>
    <submittedName>
        <fullName evidence="3">Uncharacterized protein</fullName>
    </submittedName>
</protein>
<dbReference type="Proteomes" id="UP001054857">
    <property type="component" value="Unassembled WGS sequence"/>
</dbReference>
<dbReference type="EMBL" id="BMAR01000007">
    <property type="protein sequence ID" value="GFR44293.1"/>
    <property type="molecule type" value="Genomic_DNA"/>
</dbReference>
<feature type="non-terminal residue" evidence="3">
    <location>
        <position position="1"/>
    </location>
</feature>
<dbReference type="AlphaFoldDB" id="A0AAD3DMF6"/>
<dbReference type="GO" id="GO:0007165">
    <property type="term" value="P:signal transduction"/>
    <property type="evidence" value="ECO:0007669"/>
    <property type="project" value="TreeGrafter"/>
</dbReference>
<proteinExistence type="inferred from homology"/>
<dbReference type="PANTHER" id="PTHR12832:SF11">
    <property type="entry name" value="LD23868P"/>
    <property type="match status" value="1"/>
</dbReference>
<evidence type="ECO:0000313" key="3">
    <source>
        <dbReference type="EMBL" id="GFR44293.1"/>
    </source>
</evidence>
<feature type="region of interest" description="Disordered" evidence="2">
    <location>
        <begin position="179"/>
        <end position="255"/>
    </location>
</feature>
<keyword evidence="4" id="KW-1185">Reference proteome</keyword>
<sequence length="581" mass="60091">MTDAYEDVLLPPNVAKGQEGRQEDGNVVAASACEPAIDTVGEPKALETQLSAAEQRRQEFGSWLRHRTGGGRMTVRDSHSANPGGASPPNAGARAVVVCTSVTEPTAAGADIPSASTIDQSEAAATEDAVAAASAKLEGLRRSISSRRLQRGWRAFVQSKRTTKALAEAFVAQGVTNVRQAASPPPSPPSAAAAGASKGIAVPQPRSRLGSNCNGNSGGGAVPILIGLGSPRRPSSLSPGGRSGGGGHCAYEEEEEAGGDGFDRFAAALRSPATLKAAQALMRRLEQRLALRESRPTSQDQPPSGSYGSPPSPSQPSPQPTVATASDVSRLLRRLHPRAAKDAPLERYPPRVLLCAFMIVRHPEVVFSGAGEREAALATAASDLVVRLEALLYKIITTTATSTTAADTPSDAVQQPQPQQQHQQRQHAASAGAAATGTGSASSSSVLQPPPSPPPSLLLLSCGSPVARGMEELMRRRRAEATAAAAASTAASEVGMMSALYGPHDGPNGSGAPPPSPSSTQYMTIGSLLVSFDAAWCRYLDQFVAWKGADAAALESELVRCAVALESSMMRKCRGEPGSER</sequence>
<feature type="compositionally biased region" description="Pro residues" evidence="2">
    <location>
        <begin position="310"/>
        <end position="319"/>
    </location>
</feature>
<feature type="compositionally biased region" description="Low complexity" evidence="2">
    <location>
        <begin position="227"/>
        <end position="240"/>
    </location>
</feature>
<feature type="compositionally biased region" description="Low complexity" evidence="2">
    <location>
        <begin position="401"/>
        <end position="447"/>
    </location>
</feature>
<accession>A0AAD3DMF6</accession>
<name>A0AAD3DMF6_9CHLO</name>
<organism evidence="3 4">
    <name type="scientific">Astrephomene gubernaculifera</name>
    <dbReference type="NCBI Taxonomy" id="47775"/>
    <lineage>
        <taxon>Eukaryota</taxon>
        <taxon>Viridiplantae</taxon>
        <taxon>Chlorophyta</taxon>
        <taxon>core chlorophytes</taxon>
        <taxon>Chlorophyceae</taxon>
        <taxon>CS clade</taxon>
        <taxon>Chlamydomonadales</taxon>
        <taxon>Astrephomenaceae</taxon>
        <taxon>Astrephomene</taxon>
    </lineage>
</organism>
<feature type="region of interest" description="Disordered" evidence="2">
    <location>
        <begin position="401"/>
        <end position="461"/>
    </location>
</feature>
<dbReference type="PANTHER" id="PTHR12832">
    <property type="entry name" value="TESTIS-SPECIFIC PROTEIN PBS13 T-COMPLEX 11"/>
    <property type="match status" value="1"/>
</dbReference>
<evidence type="ECO:0000256" key="2">
    <source>
        <dbReference type="SAM" id="MobiDB-lite"/>
    </source>
</evidence>
<gene>
    <name evidence="3" type="ORF">Agub_g5504</name>
</gene>
<feature type="region of interest" description="Disordered" evidence="2">
    <location>
        <begin position="292"/>
        <end position="325"/>
    </location>
</feature>